<accession>A0A9N8YX45</accession>
<organism evidence="1 2">
    <name type="scientific">Racocetra fulgida</name>
    <dbReference type="NCBI Taxonomy" id="60492"/>
    <lineage>
        <taxon>Eukaryota</taxon>
        <taxon>Fungi</taxon>
        <taxon>Fungi incertae sedis</taxon>
        <taxon>Mucoromycota</taxon>
        <taxon>Glomeromycotina</taxon>
        <taxon>Glomeromycetes</taxon>
        <taxon>Diversisporales</taxon>
        <taxon>Gigasporaceae</taxon>
        <taxon>Racocetra</taxon>
    </lineage>
</organism>
<protein>
    <submittedName>
        <fullName evidence="1">8449_t:CDS:1</fullName>
    </submittedName>
</protein>
<name>A0A9N8YX45_9GLOM</name>
<comment type="caution">
    <text evidence="1">The sequence shown here is derived from an EMBL/GenBank/DDBJ whole genome shotgun (WGS) entry which is preliminary data.</text>
</comment>
<proteinExistence type="predicted"/>
<reference evidence="1" key="1">
    <citation type="submission" date="2021-06" db="EMBL/GenBank/DDBJ databases">
        <authorList>
            <person name="Kallberg Y."/>
            <person name="Tangrot J."/>
            <person name="Rosling A."/>
        </authorList>
    </citation>
    <scope>NUCLEOTIDE SEQUENCE</scope>
    <source>
        <strain evidence="1">IN212</strain>
    </source>
</reference>
<sequence>MDEVISYLDSLVNTINPGLNKPLSTHHPCQKWLEDLDDDLQDYFGFPNELRDHTIVHNENGNLELLTARNDPLINPHNRIQLQGWRANIDLKPILII</sequence>
<dbReference type="Proteomes" id="UP000789396">
    <property type="component" value="Unassembled WGS sequence"/>
</dbReference>
<gene>
    <name evidence="1" type="ORF">RFULGI_LOCUS278</name>
</gene>
<evidence type="ECO:0000313" key="1">
    <source>
        <dbReference type="EMBL" id="CAG8452067.1"/>
    </source>
</evidence>
<keyword evidence="2" id="KW-1185">Reference proteome</keyword>
<evidence type="ECO:0000313" key="2">
    <source>
        <dbReference type="Proteomes" id="UP000789396"/>
    </source>
</evidence>
<dbReference type="EMBL" id="CAJVPZ010000079">
    <property type="protein sequence ID" value="CAG8452067.1"/>
    <property type="molecule type" value="Genomic_DNA"/>
</dbReference>
<dbReference type="OrthoDB" id="2441295at2759"/>
<dbReference type="AlphaFoldDB" id="A0A9N8YX45"/>